<dbReference type="RefSeq" id="WP_078931700.1">
    <property type="nucleotide sequence ID" value="NZ_CAMFAQ010000026.1"/>
</dbReference>
<evidence type="ECO:0008006" key="4">
    <source>
        <dbReference type="Google" id="ProtNLM"/>
    </source>
</evidence>
<protein>
    <recommendedName>
        <fullName evidence="4">Coil containing protein</fullName>
    </recommendedName>
</protein>
<name>A0A1T4QFH7_9SPIR</name>
<keyword evidence="1" id="KW-0175">Coiled coil</keyword>
<reference evidence="2 3" key="1">
    <citation type="submission" date="2017-02" db="EMBL/GenBank/DDBJ databases">
        <authorList>
            <person name="Peterson S.W."/>
        </authorList>
    </citation>
    <scope>NUCLEOTIDE SEQUENCE [LARGE SCALE GENOMIC DNA]</scope>
    <source>
        <strain evidence="2 3">ATCC BAA-909</strain>
    </source>
</reference>
<dbReference type="AlphaFoldDB" id="A0A1T4QFH7"/>
<evidence type="ECO:0000256" key="1">
    <source>
        <dbReference type="SAM" id="Coils"/>
    </source>
</evidence>
<dbReference type="OrthoDB" id="92308at2"/>
<evidence type="ECO:0000313" key="2">
    <source>
        <dbReference type="EMBL" id="SKA02347.1"/>
    </source>
</evidence>
<feature type="coiled-coil region" evidence="1">
    <location>
        <begin position="217"/>
        <end position="244"/>
    </location>
</feature>
<dbReference type="EMBL" id="FUXC01000013">
    <property type="protein sequence ID" value="SKA02347.1"/>
    <property type="molecule type" value="Genomic_DNA"/>
</dbReference>
<sequence length="245" mass="28536">MNFENTQVWGFEHAIRGMRNPKNSWAKSDSTFNGIQANIGSADLKLMQTLIKSGSEHRKFLRQIFVSVDITAPMYWWSEFDTYKVSTVANSTSKMHKLASTPITFDCFEHDDFINTDCGSTFKDAQSAWQSLIEVLESLRNKFNETKEKKYWKELIRLLPESWLQKRTVTMNYENLLGMCSNGQRRHHKLNEWSGEDNPSLKNFISWAKTLPYAQELLFQKTRMEELAEENVELKSALKKLEANS</sequence>
<proteinExistence type="predicted"/>
<organism evidence="2 3">
    <name type="scientific">Treponema berlinense</name>
    <dbReference type="NCBI Taxonomy" id="225004"/>
    <lineage>
        <taxon>Bacteria</taxon>
        <taxon>Pseudomonadati</taxon>
        <taxon>Spirochaetota</taxon>
        <taxon>Spirochaetia</taxon>
        <taxon>Spirochaetales</taxon>
        <taxon>Treponemataceae</taxon>
        <taxon>Treponema</taxon>
    </lineage>
</organism>
<keyword evidence="3" id="KW-1185">Reference proteome</keyword>
<gene>
    <name evidence="2" type="ORF">SAMN02745152_01962</name>
</gene>
<dbReference type="STRING" id="225004.SAMN02745152_01962"/>
<accession>A0A1T4QFH7</accession>
<dbReference type="Proteomes" id="UP000190395">
    <property type="component" value="Unassembled WGS sequence"/>
</dbReference>
<evidence type="ECO:0000313" key="3">
    <source>
        <dbReference type="Proteomes" id="UP000190395"/>
    </source>
</evidence>
<dbReference type="GeneID" id="303368189"/>